<dbReference type="EMBL" id="JBHMFI010000001">
    <property type="protein sequence ID" value="MFB9071368.1"/>
    <property type="molecule type" value="Genomic_DNA"/>
</dbReference>
<keyword evidence="3" id="KW-1185">Reference proteome</keyword>
<evidence type="ECO:0000256" key="1">
    <source>
        <dbReference type="SAM" id="MobiDB-lite"/>
    </source>
</evidence>
<reference evidence="2 3" key="1">
    <citation type="submission" date="2024-09" db="EMBL/GenBank/DDBJ databases">
        <authorList>
            <person name="Sun Q."/>
            <person name="Mori K."/>
        </authorList>
    </citation>
    <scope>NUCLEOTIDE SEQUENCE [LARGE SCALE GENOMIC DNA]</scope>
    <source>
        <strain evidence="2 3">CCM 7609</strain>
    </source>
</reference>
<protein>
    <submittedName>
        <fullName evidence="2">Uncharacterized protein</fullName>
    </submittedName>
</protein>
<evidence type="ECO:0000313" key="3">
    <source>
        <dbReference type="Proteomes" id="UP001589575"/>
    </source>
</evidence>
<evidence type="ECO:0000313" key="2">
    <source>
        <dbReference type="EMBL" id="MFB9071368.1"/>
    </source>
</evidence>
<comment type="caution">
    <text evidence="2">The sequence shown here is derived from an EMBL/GenBank/DDBJ whole genome shotgun (WGS) entry which is preliminary data.</text>
</comment>
<feature type="region of interest" description="Disordered" evidence="1">
    <location>
        <begin position="1"/>
        <end position="59"/>
    </location>
</feature>
<name>A0ABV5FYQ1_9MICC</name>
<sequence length="59" mass="6623">MRVGRSGRPSTRGSIATSIPGRAIVVQRGGRDRAIRRCPLRRTPSGALPRSRSRRRTRR</sequence>
<accession>A0ABV5FYQ1</accession>
<dbReference type="Proteomes" id="UP001589575">
    <property type="component" value="Unassembled WGS sequence"/>
</dbReference>
<feature type="compositionally biased region" description="Polar residues" evidence="1">
    <location>
        <begin position="8"/>
        <end position="17"/>
    </location>
</feature>
<organism evidence="2 3">
    <name type="scientific">Citricoccus parietis</name>
    <dbReference type="NCBI Taxonomy" id="592307"/>
    <lineage>
        <taxon>Bacteria</taxon>
        <taxon>Bacillati</taxon>
        <taxon>Actinomycetota</taxon>
        <taxon>Actinomycetes</taxon>
        <taxon>Micrococcales</taxon>
        <taxon>Micrococcaceae</taxon>
        <taxon>Citricoccus</taxon>
    </lineage>
</organism>
<gene>
    <name evidence="2" type="ORF">ACFFX0_09235</name>
</gene>
<proteinExistence type="predicted"/>